<dbReference type="Gene3D" id="3.30.565.10">
    <property type="entry name" value="Histidine kinase-like ATPase, C-terminal domain"/>
    <property type="match status" value="1"/>
</dbReference>
<dbReference type="SUPFAM" id="SSF118116">
    <property type="entry name" value="DNA mismatch repair protein MutL"/>
    <property type="match status" value="1"/>
</dbReference>
<dbReference type="PROSITE" id="PS00058">
    <property type="entry name" value="DNA_MISMATCH_REPAIR_1"/>
    <property type="match status" value="1"/>
</dbReference>
<dbReference type="AlphaFoldDB" id="A0A1W6N4I6"/>
<organism evidence="8 9">
    <name type="scientific">Candidatus Nucleicultrix amoebiphila FS5</name>
    <dbReference type="NCBI Taxonomy" id="1414854"/>
    <lineage>
        <taxon>Bacteria</taxon>
        <taxon>Pseudomonadati</taxon>
        <taxon>Pseudomonadota</taxon>
        <taxon>Alphaproteobacteria</taxon>
        <taxon>Holosporales</taxon>
        <taxon>Candidatus Nucleicultricaceae</taxon>
        <taxon>Candidatus Nucleicultrix</taxon>
    </lineage>
</organism>
<dbReference type="RefSeq" id="WP_085784203.1">
    <property type="nucleotide sequence ID" value="NZ_CP008743.1"/>
</dbReference>
<keyword evidence="3 5" id="KW-0227">DNA damage</keyword>
<evidence type="ECO:0000256" key="2">
    <source>
        <dbReference type="ARBA" id="ARBA00021975"/>
    </source>
</evidence>
<dbReference type="Proteomes" id="UP000237351">
    <property type="component" value="Chromosome"/>
</dbReference>
<dbReference type="InterPro" id="IPR020667">
    <property type="entry name" value="DNA_mismatch_repair_MutL"/>
</dbReference>
<protein>
    <recommendedName>
        <fullName evidence="2 5">DNA mismatch repair protein MutL</fullName>
    </recommendedName>
</protein>
<dbReference type="InterPro" id="IPR042121">
    <property type="entry name" value="MutL_C_regsub"/>
</dbReference>
<dbReference type="CDD" id="cd00782">
    <property type="entry name" value="MutL_Trans"/>
    <property type="match status" value="1"/>
</dbReference>
<evidence type="ECO:0000256" key="1">
    <source>
        <dbReference type="ARBA" id="ARBA00006082"/>
    </source>
</evidence>
<feature type="domain" description="DNA mismatch repair protein S5" evidence="7">
    <location>
        <begin position="207"/>
        <end position="325"/>
    </location>
</feature>
<dbReference type="InterPro" id="IPR020568">
    <property type="entry name" value="Ribosomal_Su5_D2-typ_SF"/>
</dbReference>
<evidence type="ECO:0000256" key="4">
    <source>
        <dbReference type="ARBA" id="ARBA00023204"/>
    </source>
</evidence>
<dbReference type="GO" id="GO:0032300">
    <property type="term" value="C:mismatch repair complex"/>
    <property type="evidence" value="ECO:0007669"/>
    <property type="project" value="InterPro"/>
</dbReference>
<dbReference type="InterPro" id="IPR014762">
    <property type="entry name" value="DNA_mismatch_repair_CS"/>
</dbReference>
<dbReference type="InterPro" id="IPR014790">
    <property type="entry name" value="MutL_C"/>
</dbReference>
<keyword evidence="4 5" id="KW-0234">DNA repair</keyword>
<evidence type="ECO:0000313" key="9">
    <source>
        <dbReference type="Proteomes" id="UP000237351"/>
    </source>
</evidence>
<keyword evidence="9" id="KW-1185">Reference proteome</keyword>
<accession>A0A1W6N4I6</accession>
<dbReference type="KEGG" id="naf:GQ61_04820"/>
<sequence length="583" mass="65060">MTIRLLPKNLINQIAAGEVVERPASVVKELVENAIDAGATNIQISIREGGRSYIAIRDNGHGIAKDDLSLALERHATSKLLDDDLFNIGTLGFRGEALPSIASVSRLSLTSRPKGADSAWSITVEGGEKGLLKPQAYPEGTEVEVKDLFFATPARLKFMRSITTETNHIIDVVQRLALAHPNIAFELKNDQKTILSFHKDDNALQRCDAVMGKDFTPNAMRINLTRDHVTLNGYASVPTFNRGLSDLQFLYVNNRPVKDKVLNSSIRVAYQDFLARDRHPLVVLFLTVPTNEVDVNVHPAKTEIRFREPNLIRSSIIGALKHTLHETGHRTSSTLVDTALRAFQPSVPYGKSHQSSLTFPLREAEHLPYDAGSYGKVLEKFADQSSDNSQAHPLGSARAQILKTYILSESEDGFIIVDQHAAHERLVYEKMKIDFANNAIKRQCLLVPEIVELANHEKERLLSHQNELQHFGLYIEPFGGNAILIREVPSLLGDFDIKGLIRDLVDELKLHGQALSLKEKMQEILGTFACHSSIRAGRQLNIVEMNALLRQMENTPHSGQCNHGRPTYVKLLKSDIEKLFGRR</sequence>
<dbReference type="GO" id="GO:0030983">
    <property type="term" value="F:mismatched DNA binding"/>
    <property type="evidence" value="ECO:0007669"/>
    <property type="project" value="InterPro"/>
</dbReference>
<dbReference type="SUPFAM" id="SSF54211">
    <property type="entry name" value="Ribosomal protein S5 domain 2-like"/>
    <property type="match status" value="1"/>
</dbReference>
<reference evidence="8 9" key="1">
    <citation type="submission" date="2014-06" db="EMBL/GenBank/DDBJ databases">
        <title>The genome of the endonuclear symbiont Nucleicultrix amoebiphila.</title>
        <authorList>
            <person name="Schulz F."/>
            <person name="Horn M."/>
        </authorList>
    </citation>
    <scope>NUCLEOTIDE SEQUENCE [LARGE SCALE GENOMIC DNA]</scope>
    <source>
        <strain evidence="8 9">FS5</strain>
    </source>
</reference>
<dbReference type="OrthoDB" id="9763467at2"/>
<dbReference type="EMBL" id="CP008743">
    <property type="protein sequence ID" value="ARN84732.1"/>
    <property type="molecule type" value="Genomic_DNA"/>
</dbReference>
<dbReference type="InterPro" id="IPR036890">
    <property type="entry name" value="HATPase_C_sf"/>
</dbReference>
<dbReference type="SUPFAM" id="SSF55874">
    <property type="entry name" value="ATPase domain of HSP90 chaperone/DNA topoisomerase II/histidine kinase"/>
    <property type="match status" value="1"/>
</dbReference>
<evidence type="ECO:0000313" key="8">
    <source>
        <dbReference type="EMBL" id="ARN84732.1"/>
    </source>
</evidence>
<proteinExistence type="inferred from homology"/>
<dbReference type="HAMAP" id="MF_00149">
    <property type="entry name" value="DNA_mis_repair"/>
    <property type="match status" value="1"/>
</dbReference>
<dbReference type="SMART" id="SM01340">
    <property type="entry name" value="DNA_mis_repair"/>
    <property type="match status" value="1"/>
</dbReference>
<dbReference type="GO" id="GO:0006298">
    <property type="term" value="P:mismatch repair"/>
    <property type="evidence" value="ECO:0007669"/>
    <property type="project" value="UniProtKB-UniRule"/>
</dbReference>
<dbReference type="Gene3D" id="3.30.230.10">
    <property type="match status" value="1"/>
</dbReference>
<evidence type="ECO:0000256" key="5">
    <source>
        <dbReference type="HAMAP-Rule" id="MF_00149"/>
    </source>
</evidence>
<name>A0A1W6N4I6_9PROT</name>
<dbReference type="STRING" id="1414854.GQ61_04820"/>
<evidence type="ECO:0000259" key="6">
    <source>
        <dbReference type="SMART" id="SM00853"/>
    </source>
</evidence>
<dbReference type="InterPro" id="IPR014721">
    <property type="entry name" value="Ribsml_uS5_D2-typ_fold_subgr"/>
</dbReference>
<dbReference type="PANTHER" id="PTHR10073:SF12">
    <property type="entry name" value="DNA MISMATCH REPAIR PROTEIN MLH1"/>
    <property type="match status" value="1"/>
</dbReference>
<dbReference type="InterPro" id="IPR002099">
    <property type="entry name" value="MutL/Mlh/PMS"/>
</dbReference>
<dbReference type="GO" id="GO:0016887">
    <property type="term" value="F:ATP hydrolysis activity"/>
    <property type="evidence" value="ECO:0007669"/>
    <property type="project" value="InterPro"/>
</dbReference>
<dbReference type="GO" id="GO:0140664">
    <property type="term" value="F:ATP-dependent DNA damage sensor activity"/>
    <property type="evidence" value="ECO:0007669"/>
    <property type="project" value="InterPro"/>
</dbReference>
<comment type="function">
    <text evidence="5">This protein is involved in the repair of mismatches in DNA. It is required for dam-dependent methyl-directed DNA mismatch repair. May act as a 'molecular matchmaker', a protein that promotes the formation of a stable complex between two or more DNA-binding proteins in an ATP-dependent manner without itself being part of a final effector complex.</text>
</comment>
<dbReference type="PANTHER" id="PTHR10073">
    <property type="entry name" value="DNA MISMATCH REPAIR PROTEIN MLH, PMS, MUTL"/>
    <property type="match status" value="1"/>
</dbReference>
<evidence type="ECO:0000256" key="3">
    <source>
        <dbReference type="ARBA" id="ARBA00022763"/>
    </source>
</evidence>
<dbReference type="Gene3D" id="3.30.1370.100">
    <property type="entry name" value="MutL, C-terminal domain, regulatory subdomain"/>
    <property type="match status" value="1"/>
</dbReference>
<dbReference type="InterPro" id="IPR013507">
    <property type="entry name" value="DNA_mismatch_S5_2-like"/>
</dbReference>
<dbReference type="InterPro" id="IPR037198">
    <property type="entry name" value="MutL_C_sf"/>
</dbReference>
<dbReference type="Pfam" id="PF08676">
    <property type="entry name" value="MutL_C"/>
    <property type="match status" value="1"/>
</dbReference>
<dbReference type="Pfam" id="PF13589">
    <property type="entry name" value="HATPase_c_3"/>
    <property type="match status" value="1"/>
</dbReference>
<dbReference type="CDD" id="cd16926">
    <property type="entry name" value="HATPase_MutL-MLH-PMS-like"/>
    <property type="match status" value="1"/>
</dbReference>
<gene>
    <name evidence="5" type="primary">mutL</name>
    <name evidence="8" type="ORF">GQ61_04820</name>
</gene>
<dbReference type="FunFam" id="3.30.565.10:FF:000003">
    <property type="entry name" value="DNA mismatch repair endonuclease MutL"/>
    <property type="match status" value="1"/>
</dbReference>
<dbReference type="GO" id="GO:0005524">
    <property type="term" value="F:ATP binding"/>
    <property type="evidence" value="ECO:0007669"/>
    <property type="project" value="InterPro"/>
</dbReference>
<dbReference type="Pfam" id="PF01119">
    <property type="entry name" value="DNA_mis_repair"/>
    <property type="match status" value="1"/>
</dbReference>
<dbReference type="Gene3D" id="3.30.1540.20">
    <property type="entry name" value="MutL, C-terminal domain, dimerisation subdomain"/>
    <property type="match status" value="1"/>
</dbReference>
<dbReference type="SMART" id="SM00853">
    <property type="entry name" value="MutL_C"/>
    <property type="match status" value="1"/>
</dbReference>
<dbReference type="NCBIfam" id="NF000953">
    <property type="entry name" value="PRK00095.2-4"/>
    <property type="match status" value="1"/>
</dbReference>
<evidence type="ECO:0000259" key="7">
    <source>
        <dbReference type="SMART" id="SM01340"/>
    </source>
</evidence>
<dbReference type="NCBIfam" id="TIGR00585">
    <property type="entry name" value="mutl"/>
    <property type="match status" value="1"/>
</dbReference>
<feature type="domain" description="MutL C-terminal dimerisation" evidence="6">
    <location>
        <begin position="397"/>
        <end position="540"/>
    </location>
</feature>
<comment type="similarity">
    <text evidence="1 5">Belongs to the DNA mismatch repair MutL/HexB family.</text>
</comment>
<dbReference type="InterPro" id="IPR042120">
    <property type="entry name" value="MutL_C_dimsub"/>
</dbReference>
<dbReference type="InterPro" id="IPR038973">
    <property type="entry name" value="MutL/Mlh/Pms-like"/>
</dbReference>